<evidence type="ECO:0000256" key="2">
    <source>
        <dbReference type="SAM" id="MobiDB-lite"/>
    </source>
</evidence>
<dbReference type="AlphaFoldDB" id="A0A316UK36"/>
<dbReference type="Proteomes" id="UP000245884">
    <property type="component" value="Unassembled WGS sequence"/>
</dbReference>
<dbReference type="SUPFAM" id="SSF54495">
    <property type="entry name" value="UBC-like"/>
    <property type="match status" value="1"/>
</dbReference>
<dbReference type="STRING" id="1569628.A0A316UK36"/>
<dbReference type="OrthoDB" id="406833at2759"/>
<feature type="compositionally biased region" description="Basic and acidic residues" evidence="2">
    <location>
        <begin position="121"/>
        <end position="133"/>
    </location>
</feature>
<dbReference type="Pfam" id="PF00179">
    <property type="entry name" value="UQ_con"/>
    <property type="match status" value="1"/>
</dbReference>
<keyword evidence="5" id="KW-1185">Reference proteome</keyword>
<protein>
    <submittedName>
        <fullName evidence="4">UBC-like protein</fullName>
    </submittedName>
</protein>
<evidence type="ECO:0000256" key="1">
    <source>
        <dbReference type="ARBA" id="ARBA00022786"/>
    </source>
</evidence>
<organism evidence="4 5">
    <name type="scientific">Jaminaea rosea</name>
    <dbReference type="NCBI Taxonomy" id="1569628"/>
    <lineage>
        <taxon>Eukaryota</taxon>
        <taxon>Fungi</taxon>
        <taxon>Dikarya</taxon>
        <taxon>Basidiomycota</taxon>
        <taxon>Ustilaginomycotina</taxon>
        <taxon>Exobasidiomycetes</taxon>
        <taxon>Microstromatales</taxon>
        <taxon>Microstromatales incertae sedis</taxon>
        <taxon>Jaminaea</taxon>
    </lineage>
</organism>
<name>A0A316UK36_9BASI</name>
<dbReference type="GeneID" id="37028714"/>
<dbReference type="FunFam" id="3.10.110.10:FF:000072">
    <property type="entry name" value="Ubiquitin-conjugating enzyme E2 W"/>
    <property type="match status" value="1"/>
</dbReference>
<proteinExistence type="predicted"/>
<evidence type="ECO:0000313" key="5">
    <source>
        <dbReference type="Proteomes" id="UP000245884"/>
    </source>
</evidence>
<reference evidence="4 5" key="1">
    <citation type="journal article" date="2018" name="Mol. Biol. Evol.">
        <title>Broad Genomic Sampling Reveals a Smut Pathogenic Ancestry of the Fungal Clade Ustilaginomycotina.</title>
        <authorList>
            <person name="Kijpornyongpan T."/>
            <person name="Mondo S.J."/>
            <person name="Barry K."/>
            <person name="Sandor L."/>
            <person name="Lee J."/>
            <person name="Lipzen A."/>
            <person name="Pangilinan J."/>
            <person name="LaButti K."/>
            <person name="Hainaut M."/>
            <person name="Henrissat B."/>
            <person name="Grigoriev I.V."/>
            <person name="Spatafora J.W."/>
            <person name="Aime M.C."/>
        </authorList>
    </citation>
    <scope>NUCLEOTIDE SEQUENCE [LARGE SCALE GENOMIC DNA]</scope>
    <source>
        <strain evidence="4 5">MCA 5214</strain>
    </source>
</reference>
<evidence type="ECO:0000313" key="4">
    <source>
        <dbReference type="EMBL" id="PWN25662.1"/>
    </source>
</evidence>
<dbReference type="InterPro" id="IPR050113">
    <property type="entry name" value="Ub_conjugating_enzyme"/>
</dbReference>
<dbReference type="InterPro" id="IPR016135">
    <property type="entry name" value="UBQ-conjugating_enzyme/RWD"/>
</dbReference>
<dbReference type="SMART" id="SM00212">
    <property type="entry name" value="UBCc"/>
    <property type="match status" value="1"/>
</dbReference>
<sequence length="152" mass="17233">MRIASKRLAKELSDLRSGALPTGCTILQADDLQTWIFQIETLGETVFKGERFALRFRFDDQYPIESPEVVFVVSDGWKAPEASHVYSNGHLCLSILGDEWSPVMSVSSVLLSIQSMLASQKQKERPPDNDRYMKHAPLSPKDSRFVYHDDTI</sequence>
<keyword evidence="1" id="KW-0833">Ubl conjugation pathway</keyword>
<accession>A0A316UK36</accession>
<evidence type="ECO:0000259" key="3">
    <source>
        <dbReference type="PROSITE" id="PS50127"/>
    </source>
</evidence>
<dbReference type="InterPro" id="IPR000608">
    <property type="entry name" value="UBC"/>
</dbReference>
<dbReference type="PANTHER" id="PTHR24067">
    <property type="entry name" value="UBIQUITIN-CONJUGATING ENZYME E2"/>
    <property type="match status" value="1"/>
</dbReference>
<dbReference type="CDD" id="cd23808">
    <property type="entry name" value="UBCc_UBE2W"/>
    <property type="match status" value="1"/>
</dbReference>
<gene>
    <name evidence="4" type="ORF">BDZ90DRAFT_234090</name>
</gene>
<dbReference type="PROSITE" id="PS50127">
    <property type="entry name" value="UBC_2"/>
    <property type="match status" value="1"/>
</dbReference>
<feature type="domain" description="UBC core" evidence="3">
    <location>
        <begin position="3"/>
        <end position="152"/>
    </location>
</feature>
<feature type="region of interest" description="Disordered" evidence="2">
    <location>
        <begin position="120"/>
        <end position="142"/>
    </location>
</feature>
<dbReference type="EMBL" id="KZ819675">
    <property type="protein sequence ID" value="PWN25662.1"/>
    <property type="molecule type" value="Genomic_DNA"/>
</dbReference>
<dbReference type="RefSeq" id="XP_025360274.1">
    <property type="nucleotide sequence ID" value="XM_025506891.1"/>
</dbReference>
<dbReference type="Gene3D" id="3.10.110.10">
    <property type="entry name" value="Ubiquitin Conjugating Enzyme"/>
    <property type="match status" value="1"/>
</dbReference>